<feature type="chain" id="PRO_5011979963" evidence="1">
    <location>
        <begin position="22"/>
        <end position="257"/>
    </location>
</feature>
<protein>
    <submittedName>
        <fullName evidence="2">Uncharacterized protein</fullName>
    </submittedName>
</protein>
<dbReference type="RefSeq" id="WP_073253590.1">
    <property type="nucleotide sequence ID" value="NZ_FQZQ01000014.1"/>
</dbReference>
<evidence type="ECO:0000313" key="2">
    <source>
        <dbReference type="EMBL" id="SHJ87818.1"/>
    </source>
</evidence>
<dbReference type="AlphaFoldDB" id="A0A1M6MWE3"/>
<feature type="signal peptide" evidence="1">
    <location>
        <begin position="1"/>
        <end position="21"/>
    </location>
</feature>
<proteinExistence type="predicted"/>
<keyword evidence="3" id="KW-1185">Reference proteome</keyword>
<gene>
    <name evidence="2" type="ORF">SAMN05444000_114120</name>
</gene>
<dbReference type="OrthoDB" id="7702077at2"/>
<organism evidence="2 3">
    <name type="scientific">Shimia gijangensis</name>
    <dbReference type="NCBI Taxonomy" id="1470563"/>
    <lineage>
        <taxon>Bacteria</taxon>
        <taxon>Pseudomonadati</taxon>
        <taxon>Pseudomonadota</taxon>
        <taxon>Alphaproteobacteria</taxon>
        <taxon>Rhodobacterales</taxon>
        <taxon>Roseobacteraceae</taxon>
    </lineage>
</organism>
<sequence>MKNTFLSGCLLFCISAAPAFAEWGFSGGQTPNAFIQTGDMTLELQCDRLRFAPAGYPDSEDIVGKQSLSIRFMKNGSTEVGSFQAGQENATLRIVDNYPVEVVFQDSADYQFILDQIAANAILNLSMADQDVSYGLFDLKGSGKAIRSLRSSCGSTPQAGNSNMEAPEGVVYCGGGQVKRQIEYLILDKAQGEWDAIVTVNGETMRAMTAYSYFGNAQPPQGFVVALLGEDQSEFLVFKDGNNNWIEYGDYQYNQCN</sequence>
<accession>A0A1M6MWE3</accession>
<dbReference type="STRING" id="1470563.SAMN05444000_114120"/>
<evidence type="ECO:0000313" key="3">
    <source>
        <dbReference type="Proteomes" id="UP000183982"/>
    </source>
</evidence>
<keyword evidence="1" id="KW-0732">Signal</keyword>
<evidence type="ECO:0000256" key="1">
    <source>
        <dbReference type="SAM" id="SignalP"/>
    </source>
</evidence>
<dbReference type="Proteomes" id="UP000183982">
    <property type="component" value="Unassembled WGS sequence"/>
</dbReference>
<dbReference type="EMBL" id="FQZQ01000014">
    <property type="protein sequence ID" value="SHJ87818.1"/>
    <property type="molecule type" value="Genomic_DNA"/>
</dbReference>
<name>A0A1M6MWE3_9RHOB</name>
<reference evidence="3" key="1">
    <citation type="submission" date="2016-11" db="EMBL/GenBank/DDBJ databases">
        <authorList>
            <person name="Varghese N."/>
            <person name="Submissions S."/>
        </authorList>
    </citation>
    <scope>NUCLEOTIDE SEQUENCE [LARGE SCALE GENOMIC DNA]</scope>
    <source>
        <strain evidence="3">DSM 100564</strain>
    </source>
</reference>